<dbReference type="GeneTree" id="ENSGT00390000001660"/>
<dbReference type="OrthoDB" id="6409262at2759"/>
<reference evidence="6" key="2">
    <citation type="submission" date="2025-08" db="UniProtKB">
        <authorList>
            <consortium name="Ensembl"/>
        </authorList>
    </citation>
    <scope>IDENTIFICATION</scope>
    <source>
        <strain evidence="6">2N</strain>
    </source>
</reference>
<dbReference type="EMBL" id="AAKN02023400">
    <property type="status" value="NOT_ANNOTATED_CDS"/>
    <property type="molecule type" value="Genomic_DNA"/>
</dbReference>
<gene>
    <name evidence="6" type="primary">WDCP</name>
</gene>
<evidence type="ECO:0000256" key="2">
    <source>
        <dbReference type="ARBA" id="ARBA00022574"/>
    </source>
</evidence>
<keyword evidence="7" id="KW-1185">Reference proteome</keyword>
<dbReference type="eggNOG" id="ENOG502QUUX">
    <property type="taxonomic scope" value="Eukaryota"/>
</dbReference>
<evidence type="ECO:0000256" key="3">
    <source>
        <dbReference type="ARBA" id="ARBA00022737"/>
    </source>
</evidence>
<reference evidence="7" key="1">
    <citation type="journal article" date="2011" name="Nature">
        <title>A high-resolution map of human evolutionary constraint using 29 mammals.</title>
        <authorList>
            <person name="Lindblad-Toh K."/>
            <person name="Garber M."/>
            <person name="Zuk O."/>
            <person name="Lin M.F."/>
            <person name="Parker B.J."/>
            <person name="Washietl S."/>
            <person name="Kheradpour P."/>
            <person name="Ernst J."/>
            <person name="Jordan G."/>
            <person name="Mauceli E."/>
            <person name="Ward L.D."/>
            <person name="Lowe C.B."/>
            <person name="Holloway A.K."/>
            <person name="Clamp M."/>
            <person name="Gnerre S."/>
            <person name="Alfoldi J."/>
            <person name="Beal K."/>
            <person name="Chang J."/>
            <person name="Clawson H."/>
            <person name="Cuff J."/>
            <person name="Di Palma F."/>
            <person name="Fitzgerald S."/>
            <person name="Flicek P."/>
            <person name="Guttman M."/>
            <person name="Hubisz M.J."/>
            <person name="Jaffe D.B."/>
            <person name="Jungreis I."/>
            <person name="Kent W.J."/>
            <person name="Kostka D."/>
            <person name="Lara M."/>
            <person name="Martins A.L."/>
            <person name="Massingham T."/>
            <person name="Moltke I."/>
            <person name="Raney B.J."/>
            <person name="Rasmussen M.D."/>
            <person name="Robinson J."/>
            <person name="Stark A."/>
            <person name="Vilella A.J."/>
            <person name="Wen J."/>
            <person name="Xie X."/>
            <person name="Zody M.C."/>
            <person name="Baldwin J."/>
            <person name="Bloom T."/>
            <person name="Chin C.W."/>
            <person name="Heiman D."/>
            <person name="Nicol R."/>
            <person name="Nusbaum C."/>
            <person name="Young S."/>
            <person name="Wilkinson J."/>
            <person name="Worley K.C."/>
            <person name="Kovar C.L."/>
            <person name="Muzny D.M."/>
            <person name="Gibbs R.A."/>
            <person name="Cree A."/>
            <person name="Dihn H.H."/>
            <person name="Fowler G."/>
            <person name="Jhangiani S."/>
            <person name="Joshi V."/>
            <person name="Lee S."/>
            <person name="Lewis L.R."/>
            <person name="Nazareth L.V."/>
            <person name="Okwuonu G."/>
            <person name="Santibanez J."/>
            <person name="Warren W.C."/>
            <person name="Mardis E.R."/>
            <person name="Weinstock G.M."/>
            <person name="Wilson R.K."/>
            <person name="Delehaunty K."/>
            <person name="Dooling D."/>
            <person name="Fronik C."/>
            <person name="Fulton L."/>
            <person name="Fulton B."/>
            <person name="Graves T."/>
            <person name="Minx P."/>
            <person name="Sodergren E."/>
            <person name="Birney E."/>
            <person name="Margulies E.H."/>
            <person name="Herrero J."/>
            <person name="Green E.D."/>
            <person name="Haussler D."/>
            <person name="Siepel A."/>
            <person name="Goldman N."/>
            <person name="Pollard K.S."/>
            <person name="Pedersen J.S."/>
            <person name="Lander E.S."/>
            <person name="Kellis M."/>
        </authorList>
    </citation>
    <scope>NUCLEOTIDE SEQUENCE [LARGE SCALE GENOMIC DNA]</scope>
    <source>
        <strain evidence="7">2N</strain>
    </source>
</reference>
<dbReference type="GO" id="GO:0051259">
    <property type="term" value="P:protein complex oligomerization"/>
    <property type="evidence" value="ECO:0007669"/>
    <property type="project" value="Ensembl"/>
</dbReference>
<evidence type="ECO:0000256" key="4">
    <source>
        <dbReference type="ARBA" id="ARBA00023054"/>
    </source>
</evidence>
<dbReference type="FunCoup" id="H0VXZ0">
    <property type="interactions" value="182"/>
</dbReference>
<keyword evidence="4" id="KW-0175">Coiled coil</keyword>
<proteinExistence type="predicted"/>
<keyword evidence="2" id="KW-0853">WD repeat</keyword>
<evidence type="ECO:0000313" key="7">
    <source>
        <dbReference type="Proteomes" id="UP000005447"/>
    </source>
</evidence>
<dbReference type="Proteomes" id="UP000005447">
    <property type="component" value="Unassembled WGS sequence"/>
</dbReference>
<dbReference type="GO" id="GO:0019900">
    <property type="term" value="F:kinase binding"/>
    <property type="evidence" value="ECO:0007669"/>
    <property type="project" value="Ensembl"/>
</dbReference>
<dbReference type="STRING" id="10141.ENSCPOP00000015571"/>
<dbReference type="VEuPathDB" id="HostDB:ENSCPOG00000019263"/>
<dbReference type="Bgee" id="ENSCPOG00000019263">
    <property type="expression patterns" value="Expressed in ovary and 13 other cell types or tissues"/>
</dbReference>
<dbReference type="HOGENOM" id="CLU_025195_0_0_1"/>
<dbReference type="Ensembl" id="ENSCPOT00000020988.2">
    <property type="protein sequence ID" value="ENSCPOP00000015571.2"/>
    <property type="gene ID" value="ENSCPOG00000019263.2"/>
</dbReference>
<dbReference type="InterPro" id="IPR028041">
    <property type="entry name" value="WDCP"/>
</dbReference>
<keyword evidence="3" id="KW-0677">Repeat</keyword>
<dbReference type="AlphaFoldDB" id="H0VXZ0"/>
<sequence length="713" mass="76390">MELGKGRLLRTRLNALRGALHPTHGLAWTDGTQVVLTELQLHSGEVKLGDSTVLGQFEHVRGVSWAPLDAAGLPALLAVQGKTHVTVWQLGPTPTGSGKWLMSQTARITASDPVLPQGCVWHPKDAVLTVLTACDASVFPSVHHDSTRVRVDLGAHGRIHCACWTRDGRRLVVAVGSCLHSYVWDSTQRTLHRCSACPTFSVDSCVCSITATVDSEVAVTTELPLDKICSLTVSESAAVPANGGDAGLRISPAAGEVAAGNEEAAACETDSETAASPSSSGLLDLSHLHFSGPRCEGSALMCLREEDHVAGTGQDSALLVLVTFGKEVTTTRKVTISGMLAPDLIAFNPKTQVVAVASNTCNVVLIYSVTPSSMPNIQQIQLENDERPKGMTFTTDKLLLILVGKPKSTDATFLPCSESDQYVIRLVLQEVVLEESSVTSDDTRSAGAPLSGHLNKANGKKRIENLSPGVGCQNRVLLLTADTSSLSAKPGRTLIEEVKSLPASSLHGSVALETLHRPSRAQAARPGLPSMPETLSVHQRESLEKEASRLTEGLEMLSRNVTEIQQCLFELRDFLYNRKKSSPVYPLSEDPPYVHIIYQKPYCAGPVEKRAVLLCSGKLRLGVIQQLFGLSLVEMLHDSHWILLSADREGFIPLTFTATQELTVRDGHRPSSEGPRGSLPRSQEPVLSCDDSADLAARSQDTPGCPHCVDGAV</sequence>
<accession>H0VXZ0</accession>
<evidence type="ECO:0000256" key="5">
    <source>
        <dbReference type="SAM" id="MobiDB-lite"/>
    </source>
</evidence>
<dbReference type="Pfam" id="PF15390">
    <property type="entry name" value="WDCP"/>
    <property type="match status" value="1"/>
</dbReference>
<evidence type="ECO:0000313" key="6">
    <source>
        <dbReference type="Ensembl" id="ENSCPOP00000015571.2"/>
    </source>
</evidence>
<evidence type="ECO:0000256" key="1">
    <source>
        <dbReference type="ARBA" id="ARBA00015683"/>
    </source>
</evidence>
<reference evidence="6" key="3">
    <citation type="submission" date="2025-09" db="UniProtKB">
        <authorList>
            <consortium name="Ensembl"/>
        </authorList>
    </citation>
    <scope>IDENTIFICATION</scope>
    <source>
        <strain evidence="6">2N</strain>
    </source>
</reference>
<dbReference type="SUPFAM" id="SSF101908">
    <property type="entry name" value="Putative isomerase YbhE"/>
    <property type="match status" value="1"/>
</dbReference>
<organism evidence="6 7">
    <name type="scientific">Cavia porcellus</name>
    <name type="common">Guinea pig</name>
    <dbReference type="NCBI Taxonomy" id="10141"/>
    <lineage>
        <taxon>Eukaryota</taxon>
        <taxon>Metazoa</taxon>
        <taxon>Chordata</taxon>
        <taxon>Craniata</taxon>
        <taxon>Vertebrata</taxon>
        <taxon>Euteleostomi</taxon>
        <taxon>Mammalia</taxon>
        <taxon>Eutheria</taxon>
        <taxon>Euarchontoglires</taxon>
        <taxon>Glires</taxon>
        <taxon>Rodentia</taxon>
        <taxon>Hystricomorpha</taxon>
        <taxon>Caviidae</taxon>
        <taxon>Cavia</taxon>
    </lineage>
</organism>
<dbReference type="PANTHER" id="PTHR14897">
    <property type="entry name" value="WD REPEAT AND COILED-COIL-CONTAINING PROTEIN"/>
    <property type="match status" value="1"/>
</dbReference>
<name>H0VXZ0_CAVPO</name>
<dbReference type="PANTHER" id="PTHR14897:SF5">
    <property type="entry name" value="WD REPEAT AND COILED-COIL-CONTAINING PROTEIN"/>
    <property type="match status" value="1"/>
</dbReference>
<protein>
    <recommendedName>
        <fullName evidence="1">WD repeat and coiled-coil-containing protein</fullName>
    </recommendedName>
</protein>
<dbReference type="InParanoid" id="H0VXZ0"/>
<feature type="region of interest" description="Disordered" evidence="5">
    <location>
        <begin position="665"/>
        <end position="686"/>
    </location>
</feature>
<dbReference type="OMA" id="DISEPYP"/>